<comment type="caution">
    <text evidence="1">The sequence shown here is derived from an EMBL/GenBank/DDBJ whole genome shotgun (WGS) entry which is preliminary data.</text>
</comment>
<dbReference type="AlphaFoldDB" id="A0AAX2CL03"/>
<name>A0AAX2CL03_9BACI</name>
<organism evidence="1 2">
    <name type="scientific">Bacillus cytotoxicus</name>
    <dbReference type="NCBI Taxonomy" id="580165"/>
    <lineage>
        <taxon>Bacteria</taxon>
        <taxon>Bacillati</taxon>
        <taxon>Bacillota</taxon>
        <taxon>Bacilli</taxon>
        <taxon>Bacillales</taxon>
        <taxon>Bacillaceae</taxon>
        <taxon>Bacillus</taxon>
        <taxon>Bacillus cereus group</taxon>
    </lineage>
</organism>
<evidence type="ECO:0000313" key="2">
    <source>
        <dbReference type="Proteomes" id="UP000242164"/>
    </source>
</evidence>
<protein>
    <submittedName>
        <fullName evidence="1">Uncharacterized protein</fullName>
    </submittedName>
</protein>
<dbReference type="EMBL" id="FMIK01000048">
    <property type="protein sequence ID" value="SCM01619.1"/>
    <property type="molecule type" value="Genomic_DNA"/>
</dbReference>
<sequence>MSLGKPVAPAGEKEFPALENHMKFYK</sequence>
<reference evidence="1 2" key="1">
    <citation type="submission" date="2016-08" db="EMBL/GenBank/DDBJ databases">
        <authorList>
            <person name="Loux V."/>
            <person name="Rue O."/>
        </authorList>
    </citation>
    <scope>NUCLEOTIDE SEQUENCE [LARGE SCALE GENOMIC DNA]</scope>
    <source>
        <strain evidence="1 2">AFSSA_08CEB44bac</strain>
    </source>
</reference>
<dbReference type="Proteomes" id="UP000242164">
    <property type="component" value="Unassembled WGS sequence"/>
</dbReference>
<gene>
    <name evidence="1" type="ORF">BCB44BAC_03529</name>
</gene>
<proteinExistence type="predicted"/>
<evidence type="ECO:0000313" key="1">
    <source>
        <dbReference type="EMBL" id="SCM01619.1"/>
    </source>
</evidence>
<accession>A0AAX2CL03</accession>